<evidence type="ECO:0000313" key="1">
    <source>
        <dbReference type="EMBL" id="CAH2107482.1"/>
    </source>
</evidence>
<accession>A0AAU9VBE5</accession>
<gene>
    <name evidence="1" type="ORF">EEDITHA_LOCUS21521</name>
</gene>
<dbReference type="EMBL" id="CAKOGL010000030">
    <property type="protein sequence ID" value="CAH2107482.1"/>
    <property type="molecule type" value="Genomic_DNA"/>
</dbReference>
<sequence>METRKKYTILAGLAYIPGRCGAVEIQQILDKVLSEFDIQLQTDIVGIITDEPNVMKRFGQESPTEMVLCMNHTTHLAVMDVMYRQIDIYENDVSSDSESVYDLEDDFCVTDELENATNVSIRRDLKNVLKKTRKIVKYF</sequence>
<evidence type="ECO:0000313" key="2">
    <source>
        <dbReference type="Proteomes" id="UP001153954"/>
    </source>
</evidence>
<protein>
    <submittedName>
        <fullName evidence="1">Uncharacterized protein</fullName>
    </submittedName>
</protein>
<organism evidence="1 2">
    <name type="scientific">Euphydryas editha</name>
    <name type="common">Edith's checkerspot</name>
    <dbReference type="NCBI Taxonomy" id="104508"/>
    <lineage>
        <taxon>Eukaryota</taxon>
        <taxon>Metazoa</taxon>
        <taxon>Ecdysozoa</taxon>
        <taxon>Arthropoda</taxon>
        <taxon>Hexapoda</taxon>
        <taxon>Insecta</taxon>
        <taxon>Pterygota</taxon>
        <taxon>Neoptera</taxon>
        <taxon>Endopterygota</taxon>
        <taxon>Lepidoptera</taxon>
        <taxon>Glossata</taxon>
        <taxon>Ditrysia</taxon>
        <taxon>Papilionoidea</taxon>
        <taxon>Nymphalidae</taxon>
        <taxon>Nymphalinae</taxon>
        <taxon>Euphydryas</taxon>
    </lineage>
</organism>
<dbReference type="AlphaFoldDB" id="A0AAU9VBE5"/>
<comment type="caution">
    <text evidence="1">The sequence shown here is derived from an EMBL/GenBank/DDBJ whole genome shotgun (WGS) entry which is preliminary data.</text>
</comment>
<keyword evidence="2" id="KW-1185">Reference proteome</keyword>
<proteinExistence type="predicted"/>
<name>A0AAU9VBE5_EUPED</name>
<reference evidence="1" key="1">
    <citation type="submission" date="2022-03" db="EMBL/GenBank/DDBJ databases">
        <authorList>
            <person name="Tunstrom K."/>
        </authorList>
    </citation>
    <scope>NUCLEOTIDE SEQUENCE</scope>
</reference>
<dbReference type="Proteomes" id="UP001153954">
    <property type="component" value="Unassembled WGS sequence"/>
</dbReference>